<dbReference type="Gene3D" id="3.40.140.10">
    <property type="entry name" value="Cytidine Deaminase, domain 2"/>
    <property type="match status" value="1"/>
</dbReference>
<comment type="cofactor">
    <cofactor evidence="1 14 15">
        <name>Zn(2+)</name>
        <dbReference type="ChEBI" id="CHEBI:29105"/>
    </cofactor>
</comment>
<feature type="compositionally biased region" description="Basic residues" evidence="16">
    <location>
        <begin position="1"/>
        <end position="29"/>
    </location>
</feature>
<dbReference type="InterPro" id="IPR016193">
    <property type="entry name" value="Cytidine_deaminase-like"/>
</dbReference>
<feature type="binding site" evidence="14">
    <location>
        <position position="121"/>
    </location>
    <ligand>
        <name>Zn(2+)</name>
        <dbReference type="ChEBI" id="CHEBI:29105"/>
        <note>catalytic</note>
    </ligand>
</feature>
<dbReference type="Pfam" id="PF00383">
    <property type="entry name" value="dCMP_cyt_deam_1"/>
    <property type="match status" value="1"/>
</dbReference>
<evidence type="ECO:0000256" key="12">
    <source>
        <dbReference type="PIRSR" id="PIRSR606262-1"/>
    </source>
</evidence>
<feature type="binding site" evidence="13">
    <location>
        <begin position="77"/>
        <end position="83"/>
    </location>
    <ligand>
        <name>substrate</name>
    </ligand>
</feature>
<comment type="caution">
    <text evidence="18">The sequence shown here is derived from an EMBL/GenBank/DDBJ whole genome shotgun (WGS) entry which is preliminary data.</text>
</comment>
<evidence type="ECO:0000256" key="13">
    <source>
        <dbReference type="PIRSR" id="PIRSR606262-2"/>
    </source>
</evidence>
<evidence type="ECO:0000256" key="10">
    <source>
        <dbReference type="ARBA" id="ARBA00049252"/>
    </source>
</evidence>
<evidence type="ECO:0000256" key="4">
    <source>
        <dbReference type="ARBA" id="ARBA00012783"/>
    </source>
</evidence>
<dbReference type="EMBL" id="QGKU01000012">
    <property type="protein sequence ID" value="PWR04007.1"/>
    <property type="molecule type" value="Genomic_DNA"/>
</dbReference>
<dbReference type="CDD" id="cd01283">
    <property type="entry name" value="cytidine_deaminase"/>
    <property type="match status" value="1"/>
</dbReference>
<dbReference type="SUPFAM" id="SSF53927">
    <property type="entry name" value="Cytidine deaminase-like"/>
    <property type="match status" value="1"/>
</dbReference>
<dbReference type="GO" id="GO:0004126">
    <property type="term" value="F:cytidine deaminase activity"/>
    <property type="evidence" value="ECO:0007669"/>
    <property type="project" value="UniProtKB-UniRule"/>
</dbReference>
<keyword evidence="7 15" id="KW-0378">Hydrolase</keyword>
<evidence type="ECO:0000256" key="7">
    <source>
        <dbReference type="ARBA" id="ARBA00022801"/>
    </source>
</evidence>
<evidence type="ECO:0000259" key="17">
    <source>
        <dbReference type="PROSITE" id="PS51747"/>
    </source>
</evidence>
<proteinExistence type="inferred from homology"/>
<evidence type="ECO:0000256" key="16">
    <source>
        <dbReference type="SAM" id="MobiDB-lite"/>
    </source>
</evidence>
<dbReference type="RefSeq" id="WP_109810236.1">
    <property type="nucleotide sequence ID" value="NZ_QGKU01000012.1"/>
</dbReference>
<feature type="binding site" evidence="14">
    <location>
        <position position="88"/>
    </location>
    <ligand>
        <name>Zn(2+)</name>
        <dbReference type="ChEBI" id="CHEBI:29105"/>
        <note>catalytic</note>
    </ligand>
</feature>
<feature type="active site" description="Proton donor" evidence="12">
    <location>
        <position position="90"/>
    </location>
</feature>
<dbReference type="GO" id="GO:0072527">
    <property type="term" value="P:pyrimidine-containing compound metabolic process"/>
    <property type="evidence" value="ECO:0007669"/>
    <property type="project" value="UniProtKB-ARBA"/>
</dbReference>
<dbReference type="PANTHER" id="PTHR11644">
    <property type="entry name" value="CYTIDINE DEAMINASE"/>
    <property type="match status" value="1"/>
</dbReference>
<gene>
    <name evidence="18" type="ORF">DKT77_02860</name>
</gene>
<reference evidence="18 19" key="1">
    <citation type="submission" date="2018-05" db="EMBL/GenBank/DDBJ databases">
        <title>Rhodobacteraceae gen. nov., sp. nov. isolated from sea water.</title>
        <authorList>
            <person name="Ren Y."/>
        </authorList>
    </citation>
    <scope>NUCLEOTIDE SEQUENCE [LARGE SCALE GENOMIC DNA]</scope>
    <source>
        <strain evidence="18 19">TG-679</strain>
    </source>
</reference>
<dbReference type="OrthoDB" id="9795347at2"/>
<dbReference type="InterPro" id="IPR050202">
    <property type="entry name" value="Cyt/Deoxycyt_deaminase"/>
</dbReference>
<dbReference type="PROSITE" id="PS00903">
    <property type="entry name" value="CYT_DCMP_DEAMINASES_1"/>
    <property type="match status" value="1"/>
</dbReference>
<dbReference type="EC" id="3.5.4.5" evidence="4 15"/>
<evidence type="ECO:0000256" key="14">
    <source>
        <dbReference type="PIRSR" id="PIRSR606262-3"/>
    </source>
</evidence>
<dbReference type="GO" id="GO:0005829">
    <property type="term" value="C:cytosol"/>
    <property type="evidence" value="ECO:0007669"/>
    <property type="project" value="TreeGrafter"/>
</dbReference>
<comment type="function">
    <text evidence="2 15">This enzyme scavenges exogenous and endogenous cytidine and 2'-deoxycytidine for UMP synthesis.</text>
</comment>
<organism evidence="18 19">
    <name type="scientific">Meridianimarinicoccus roseus</name>
    <dbReference type="NCBI Taxonomy" id="2072018"/>
    <lineage>
        <taxon>Bacteria</taxon>
        <taxon>Pseudomonadati</taxon>
        <taxon>Pseudomonadota</taxon>
        <taxon>Alphaproteobacteria</taxon>
        <taxon>Rhodobacterales</taxon>
        <taxon>Paracoccaceae</taxon>
        <taxon>Meridianimarinicoccus</taxon>
    </lineage>
</organism>
<comment type="catalytic activity">
    <reaction evidence="10 15">
        <text>2'-deoxycytidine + H2O + H(+) = 2'-deoxyuridine + NH4(+)</text>
        <dbReference type="Rhea" id="RHEA:13433"/>
        <dbReference type="ChEBI" id="CHEBI:15377"/>
        <dbReference type="ChEBI" id="CHEBI:15378"/>
        <dbReference type="ChEBI" id="CHEBI:15698"/>
        <dbReference type="ChEBI" id="CHEBI:16450"/>
        <dbReference type="ChEBI" id="CHEBI:28938"/>
        <dbReference type="EC" id="3.5.4.5"/>
    </reaction>
</comment>
<feature type="region of interest" description="Disordered" evidence="16">
    <location>
        <begin position="1"/>
        <end position="34"/>
    </location>
</feature>
<keyword evidence="6 14" id="KW-0479">Metal-binding</keyword>
<dbReference type="GO" id="GO:0008270">
    <property type="term" value="F:zinc ion binding"/>
    <property type="evidence" value="ECO:0007669"/>
    <property type="project" value="UniProtKB-UniRule"/>
</dbReference>
<evidence type="ECO:0000313" key="19">
    <source>
        <dbReference type="Proteomes" id="UP000245680"/>
    </source>
</evidence>
<evidence type="ECO:0000256" key="2">
    <source>
        <dbReference type="ARBA" id="ARBA00003949"/>
    </source>
</evidence>
<comment type="similarity">
    <text evidence="3 15">Belongs to the cytidine and deoxycytidylate deaminase family.</text>
</comment>
<dbReference type="NCBIfam" id="TIGR01354">
    <property type="entry name" value="cyt_deam_tetra"/>
    <property type="match status" value="1"/>
</dbReference>
<dbReference type="NCBIfam" id="NF004064">
    <property type="entry name" value="PRK05578.1"/>
    <property type="match status" value="1"/>
</dbReference>
<comment type="catalytic activity">
    <reaction evidence="11 15">
        <text>cytidine + H2O + H(+) = uridine + NH4(+)</text>
        <dbReference type="Rhea" id="RHEA:16069"/>
        <dbReference type="ChEBI" id="CHEBI:15377"/>
        <dbReference type="ChEBI" id="CHEBI:15378"/>
        <dbReference type="ChEBI" id="CHEBI:16704"/>
        <dbReference type="ChEBI" id="CHEBI:17562"/>
        <dbReference type="ChEBI" id="CHEBI:28938"/>
        <dbReference type="EC" id="3.5.4.5"/>
    </reaction>
</comment>
<dbReference type="InterPro" id="IPR006262">
    <property type="entry name" value="Cyt_deam_tetra"/>
</dbReference>
<dbReference type="PROSITE" id="PS51747">
    <property type="entry name" value="CYT_DCMP_DEAMINASES_2"/>
    <property type="match status" value="1"/>
</dbReference>
<evidence type="ECO:0000256" key="8">
    <source>
        <dbReference type="ARBA" id="ARBA00022833"/>
    </source>
</evidence>
<name>A0A2V2LLQ5_9RHOB</name>
<accession>A0A2V2LLQ5</accession>
<protein>
    <recommendedName>
        <fullName evidence="5 15">Cytidine deaminase</fullName>
        <ecNumber evidence="4 15">3.5.4.5</ecNumber>
    </recommendedName>
    <alternativeName>
        <fullName evidence="9 15">Cytidine aminohydrolase</fullName>
    </alternativeName>
</protein>
<evidence type="ECO:0000256" key="5">
    <source>
        <dbReference type="ARBA" id="ARBA00018266"/>
    </source>
</evidence>
<dbReference type="AlphaFoldDB" id="A0A2V2LLQ5"/>
<dbReference type="FunFam" id="3.40.140.10:FF:000008">
    <property type="entry name" value="Cytidine deaminase"/>
    <property type="match status" value="1"/>
</dbReference>
<evidence type="ECO:0000313" key="18">
    <source>
        <dbReference type="EMBL" id="PWR04007.1"/>
    </source>
</evidence>
<sequence length="168" mass="17657">MPCVRRRPLQSHAHRRSLARGIVPKRRRSAASQQWRPRMDLVSAATEVRARAYAPYSRFQVGAALLGASGAVHVGCNVENAAYPEGTCAEAGAIAAMIAAGETRIAAVAVIADSPRPVPPCGGCRQKLAEFADPDTPVTLATMAGARLETTVGALLPGAFRPDDMPDT</sequence>
<feature type="domain" description="CMP/dCMP-type deaminase" evidence="17">
    <location>
        <begin position="36"/>
        <end position="163"/>
    </location>
</feature>
<evidence type="ECO:0000256" key="1">
    <source>
        <dbReference type="ARBA" id="ARBA00001947"/>
    </source>
</evidence>
<dbReference type="Proteomes" id="UP000245680">
    <property type="component" value="Unassembled WGS sequence"/>
</dbReference>
<evidence type="ECO:0000256" key="11">
    <source>
        <dbReference type="ARBA" id="ARBA00049558"/>
    </source>
</evidence>
<dbReference type="InterPro" id="IPR016192">
    <property type="entry name" value="APOBEC/CMP_deaminase_Zn-bd"/>
</dbReference>
<evidence type="ECO:0000256" key="6">
    <source>
        <dbReference type="ARBA" id="ARBA00022723"/>
    </source>
</evidence>
<dbReference type="InterPro" id="IPR002125">
    <property type="entry name" value="CMP_dCMP_dom"/>
</dbReference>
<feature type="binding site" evidence="14">
    <location>
        <position position="124"/>
    </location>
    <ligand>
        <name>Zn(2+)</name>
        <dbReference type="ChEBI" id="CHEBI:29105"/>
        <note>catalytic</note>
    </ligand>
</feature>
<evidence type="ECO:0000256" key="9">
    <source>
        <dbReference type="ARBA" id="ARBA00032005"/>
    </source>
</evidence>
<dbReference type="PANTHER" id="PTHR11644:SF2">
    <property type="entry name" value="CYTIDINE DEAMINASE"/>
    <property type="match status" value="1"/>
</dbReference>
<dbReference type="GO" id="GO:0042802">
    <property type="term" value="F:identical protein binding"/>
    <property type="evidence" value="ECO:0007669"/>
    <property type="project" value="UniProtKB-ARBA"/>
</dbReference>
<keyword evidence="8 14" id="KW-0862">Zinc</keyword>
<evidence type="ECO:0000256" key="3">
    <source>
        <dbReference type="ARBA" id="ARBA00006576"/>
    </source>
</evidence>
<keyword evidence="19" id="KW-1185">Reference proteome</keyword>
<evidence type="ECO:0000256" key="15">
    <source>
        <dbReference type="RuleBase" id="RU364006"/>
    </source>
</evidence>
<dbReference type="GO" id="GO:0055086">
    <property type="term" value="P:nucleobase-containing small molecule metabolic process"/>
    <property type="evidence" value="ECO:0007669"/>
    <property type="project" value="UniProtKB-ARBA"/>
</dbReference>